<sequence>MNVLAACEVDLEITYVQAEWKVYADALTKGLSASEYVVDVLDAGFALKVKILSHTAAQVIT</sequence>
<dbReference type="RefSeq" id="XP_008878256.1">
    <property type="nucleotide sequence ID" value="XM_008880034.1"/>
</dbReference>
<dbReference type="OrthoDB" id="129044at2759"/>
<reference evidence="1" key="1">
    <citation type="submission" date="2013-12" db="EMBL/GenBank/DDBJ databases">
        <title>The Genome Sequence of Aphanomyces invadans NJM9701.</title>
        <authorList>
            <consortium name="The Broad Institute Genomics Platform"/>
            <person name="Russ C."/>
            <person name="Tyler B."/>
            <person name="van West P."/>
            <person name="Dieguez-Uribeondo J."/>
            <person name="Young S.K."/>
            <person name="Zeng Q."/>
            <person name="Gargeya S."/>
            <person name="Fitzgerald M."/>
            <person name="Abouelleil A."/>
            <person name="Alvarado L."/>
            <person name="Chapman S.B."/>
            <person name="Gainer-Dewar J."/>
            <person name="Goldberg J."/>
            <person name="Griggs A."/>
            <person name="Gujja S."/>
            <person name="Hansen M."/>
            <person name="Howarth C."/>
            <person name="Imamovic A."/>
            <person name="Ireland A."/>
            <person name="Larimer J."/>
            <person name="McCowan C."/>
            <person name="Murphy C."/>
            <person name="Pearson M."/>
            <person name="Poon T.W."/>
            <person name="Priest M."/>
            <person name="Roberts A."/>
            <person name="Saif S."/>
            <person name="Shea T."/>
            <person name="Sykes S."/>
            <person name="Wortman J."/>
            <person name="Nusbaum C."/>
            <person name="Birren B."/>
        </authorList>
    </citation>
    <scope>NUCLEOTIDE SEQUENCE [LARGE SCALE GENOMIC DNA]</scope>
    <source>
        <strain evidence="1">NJM9701</strain>
    </source>
</reference>
<dbReference type="EMBL" id="KI913995">
    <property type="protein sequence ID" value="ETV92991.1"/>
    <property type="molecule type" value="Genomic_DNA"/>
</dbReference>
<protein>
    <submittedName>
        <fullName evidence="1">Uncharacterized protein</fullName>
    </submittedName>
</protein>
<dbReference type="AlphaFoldDB" id="A0A024THD1"/>
<evidence type="ECO:0000313" key="1">
    <source>
        <dbReference type="EMBL" id="ETV92991.1"/>
    </source>
</evidence>
<gene>
    <name evidence="1" type="ORF">H310_12829</name>
</gene>
<proteinExistence type="predicted"/>
<organism evidence="1">
    <name type="scientific">Aphanomyces invadans</name>
    <dbReference type="NCBI Taxonomy" id="157072"/>
    <lineage>
        <taxon>Eukaryota</taxon>
        <taxon>Sar</taxon>
        <taxon>Stramenopiles</taxon>
        <taxon>Oomycota</taxon>
        <taxon>Saprolegniomycetes</taxon>
        <taxon>Saprolegniales</taxon>
        <taxon>Verrucalvaceae</taxon>
        <taxon>Aphanomyces</taxon>
    </lineage>
</organism>
<dbReference type="GeneID" id="20089879"/>
<dbReference type="VEuPathDB" id="FungiDB:H310_12829"/>
<accession>A0A024THD1</accession>
<name>A0A024THD1_9STRA</name>